<evidence type="ECO:0000313" key="2">
    <source>
        <dbReference type="Proteomes" id="UP000087171"/>
    </source>
</evidence>
<dbReference type="InterPro" id="IPR025724">
    <property type="entry name" value="GAG-pre-integrase_dom"/>
</dbReference>
<reference evidence="2" key="1">
    <citation type="journal article" date="2013" name="Nat. Biotechnol.">
        <title>Draft genome sequence of chickpea (Cicer arietinum) provides a resource for trait improvement.</title>
        <authorList>
            <person name="Varshney R.K."/>
            <person name="Song C."/>
            <person name="Saxena R.K."/>
            <person name="Azam S."/>
            <person name="Yu S."/>
            <person name="Sharpe A.G."/>
            <person name="Cannon S."/>
            <person name="Baek J."/>
            <person name="Rosen B.D."/>
            <person name="Tar'an B."/>
            <person name="Millan T."/>
            <person name="Zhang X."/>
            <person name="Ramsay L.D."/>
            <person name="Iwata A."/>
            <person name="Wang Y."/>
            <person name="Nelson W."/>
            <person name="Farmer A.D."/>
            <person name="Gaur P.M."/>
            <person name="Soderlund C."/>
            <person name="Penmetsa R.V."/>
            <person name="Xu C."/>
            <person name="Bharti A.K."/>
            <person name="He W."/>
            <person name="Winter P."/>
            <person name="Zhao S."/>
            <person name="Hane J.K."/>
            <person name="Carrasquilla-Garcia N."/>
            <person name="Condie J.A."/>
            <person name="Upadhyaya H.D."/>
            <person name="Luo M.C."/>
            <person name="Thudi M."/>
            <person name="Gowda C.L."/>
            <person name="Singh N.P."/>
            <person name="Lichtenzveig J."/>
            <person name="Gali K.K."/>
            <person name="Rubio J."/>
            <person name="Nadarajan N."/>
            <person name="Dolezel J."/>
            <person name="Bansal K.C."/>
            <person name="Xu X."/>
            <person name="Edwards D."/>
            <person name="Zhang G."/>
            <person name="Kahl G."/>
            <person name="Gil J."/>
            <person name="Singh K.B."/>
            <person name="Datta S.K."/>
            <person name="Jackson S.A."/>
            <person name="Wang J."/>
            <person name="Cook D.R."/>
        </authorList>
    </citation>
    <scope>NUCLEOTIDE SEQUENCE [LARGE SCALE GENOMIC DNA]</scope>
    <source>
        <strain evidence="2">cv. CDC Frontier</strain>
    </source>
</reference>
<name>A0A3Q7Y1C3_CICAR</name>
<evidence type="ECO:0000259" key="1">
    <source>
        <dbReference type="Pfam" id="PF13976"/>
    </source>
</evidence>
<protein>
    <submittedName>
        <fullName evidence="3">Uncharacterized protein LOC113787033</fullName>
    </submittedName>
</protein>
<evidence type="ECO:0000313" key="3">
    <source>
        <dbReference type="RefSeq" id="XP_027191186.1"/>
    </source>
</evidence>
<dbReference type="Proteomes" id="UP000087171">
    <property type="component" value="Chromosome Ca6"/>
</dbReference>
<organism evidence="2 3">
    <name type="scientific">Cicer arietinum</name>
    <name type="common">Chickpea</name>
    <name type="synonym">Garbanzo</name>
    <dbReference type="NCBI Taxonomy" id="3827"/>
    <lineage>
        <taxon>Eukaryota</taxon>
        <taxon>Viridiplantae</taxon>
        <taxon>Streptophyta</taxon>
        <taxon>Embryophyta</taxon>
        <taxon>Tracheophyta</taxon>
        <taxon>Spermatophyta</taxon>
        <taxon>Magnoliopsida</taxon>
        <taxon>eudicotyledons</taxon>
        <taxon>Gunneridae</taxon>
        <taxon>Pentapetalae</taxon>
        <taxon>rosids</taxon>
        <taxon>fabids</taxon>
        <taxon>Fabales</taxon>
        <taxon>Fabaceae</taxon>
        <taxon>Papilionoideae</taxon>
        <taxon>50 kb inversion clade</taxon>
        <taxon>NPAAA clade</taxon>
        <taxon>Hologalegina</taxon>
        <taxon>IRL clade</taxon>
        <taxon>Cicereae</taxon>
        <taxon>Cicer</taxon>
    </lineage>
</organism>
<proteinExistence type="predicted"/>
<reference evidence="3" key="2">
    <citation type="submission" date="2025-08" db="UniProtKB">
        <authorList>
            <consortium name="RefSeq"/>
        </authorList>
    </citation>
    <scope>IDENTIFICATION</scope>
    <source>
        <tissue evidence="3">Etiolated seedlings</tissue>
    </source>
</reference>
<sequence>MVEVVLLTCLNITKADESQLWHSRYGHLNFKGMKLLHQKGTVKELSKLEESTKVCSGCMVGKQQYNHSLRPVLGEQLINERL</sequence>
<dbReference type="Pfam" id="PF13976">
    <property type="entry name" value="gag_pre-integrs"/>
    <property type="match status" value="1"/>
</dbReference>
<gene>
    <name evidence="3" type="primary">LOC113787033</name>
</gene>
<feature type="domain" description="GAG-pre-integrase" evidence="1">
    <location>
        <begin position="10"/>
        <end position="63"/>
    </location>
</feature>
<keyword evidence="2" id="KW-1185">Reference proteome</keyword>
<dbReference type="OrthoDB" id="1426661at2759"/>
<dbReference type="RefSeq" id="XP_027191186.1">
    <property type="nucleotide sequence ID" value="XM_027335385.1"/>
</dbReference>
<dbReference type="AlphaFoldDB" id="A0A3Q7Y1C3"/>
<accession>A0A3Q7Y1C3</accession>